<evidence type="ECO:0000313" key="9">
    <source>
        <dbReference type="EMBL" id="GAA4906577.1"/>
    </source>
</evidence>
<keyword evidence="5" id="KW-0239">DNA-directed DNA polymerase</keyword>
<comment type="similarity">
    <text evidence="6">Belongs to the DNA polymerase HolA subunit family.</text>
</comment>
<comment type="caution">
    <text evidence="9">The sequence shown here is derived from an EMBL/GenBank/DDBJ whole genome shotgun (WGS) entry which is preliminary data.</text>
</comment>
<dbReference type="InterPro" id="IPR027417">
    <property type="entry name" value="P-loop_NTPase"/>
</dbReference>
<dbReference type="EMBL" id="BAABLV010000041">
    <property type="protein sequence ID" value="GAA4906577.1"/>
    <property type="molecule type" value="Genomic_DNA"/>
</dbReference>
<accession>A0ABP9FKF1</accession>
<dbReference type="EC" id="2.7.7.7" evidence="1"/>
<evidence type="ECO:0000256" key="2">
    <source>
        <dbReference type="ARBA" id="ARBA00022679"/>
    </source>
</evidence>
<evidence type="ECO:0000256" key="3">
    <source>
        <dbReference type="ARBA" id="ARBA00022695"/>
    </source>
</evidence>
<dbReference type="RefSeq" id="WP_345583851.1">
    <property type="nucleotide sequence ID" value="NZ_BAABLV010000041.1"/>
</dbReference>
<keyword evidence="3" id="KW-0548">Nucleotidyltransferase</keyword>
<dbReference type="InterPro" id="IPR048466">
    <property type="entry name" value="DNA_pol3_delta-like_C"/>
</dbReference>
<reference evidence="10" key="1">
    <citation type="journal article" date="2019" name="Int. J. Syst. Evol. Microbiol.">
        <title>The Global Catalogue of Microorganisms (GCM) 10K type strain sequencing project: providing services to taxonomists for standard genome sequencing and annotation.</title>
        <authorList>
            <consortium name="The Broad Institute Genomics Platform"/>
            <consortium name="The Broad Institute Genome Sequencing Center for Infectious Disease"/>
            <person name="Wu L."/>
            <person name="Ma J."/>
        </authorList>
    </citation>
    <scope>NUCLEOTIDE SEQUENCE [LARGE SCALE GENOMIC DNA]</scope>
    <source>
        <strain evidence="10">JCM 19125</strain>
    </source>
</reference>
<dbReference type="SUPFAM" id="SSF52540">
    <property type="entry name" value="P-loop containing nucleoside triphosphate hydrolases"/>
    <property type="match status" value="1"/>
</dbReference>
<dbReference type="SUPFAM" id="SSF48019">
    <property type="entry name" value="post-AAA+ oligomerization domain-like"/>
    <property type="match status" value="1"/>
</dbReference>
<evidence type="ECO:0000256" key="1">
    <source>
        <dbReference type="ARBA" id="ARBA00012417"/>
    </source>
</evidence>
<dbReference type="Gene3D" id="1.20.272.10">
    <property type="match status" value="1"/>
</dbReference>
<dbReference type="Gene3D" id="1.10.8.60">
    <property type="match status" value="1"/>
</dbReference>
<dbReference type="Proteomes" id="UP001501521">
    <property type="component" value="Unassembled WGS sequence"/>
</dbReference>
<dbReference type="InterPro" id="IPR005790">
    <property type="entry name" value="DNA_polIII_delta"/>
</dbReference>
<evidence type="ECO:0000313" key="10">
    <source>
        <dbReference type="Proteomes" id="UP001501521"/>
    </source>
</evidence>
<name>A0ABP9FKF1_9ACTN</name>
<dbReference type="Pfam" id="PF21694">
    <property type="entry name" value="DNA_pol3_delta_C"/>
    <property type="match status" value="1"/>
</dbReference>
<dbReference type="InterPro" id="IPR008921">
    <property type="entry name" value="DNA_pol3_clamp-load_cplx_C"/>
</dbReference>
<gene>
    <name evidence="9" type="primary">holA</name>
    <name evidence="9" type="ORF">GCM10025789_27480</name>
</gene>
<evidence type="ECO:0000256" key="4">
    <source>
        <dbReference type="ARBA" id="ARBA00022705"/>
    </source>
</evidence>
<keyword evidence="2" id="KW-0808">Transferase</keyword>
<dbReference type="PANTHER" id="PTHR34388">
    <property type="entry name" value="DNA POLYMERASE III SUBUNIT DELTA"/>
    <property type="match status" value="1"/>
</dbReference>
<comment type="catalytic activity">
    <reaction evidence="7">
        <text>DNA(n) + a 2'-deoxyribonucleoside 5'-triphosphate = DNA(n+1) + diphosphate</text>
        <dbReference type="Rhea" id="RHEA:22508"/>
        <dbReference type="Rhea" id="RHEA-COMP:17339"/>
        <dbReference type="Rhea" id="RHEA-COMP:17340"/>
        <dbReference type="ChEBI" id="CHEBI:33019"/>
        <dbReference type="ChEBI" id="CHEBI:61560"/>
        <dbReference type="ChEBI" id="CHEBI:173112"/>
        <dbReference type="EC" id="2.7.7.7"/>
    </reaction>
</comment>
<keyword evidence="4" id="KW-0235">DNA replication</keyword>
<dbReference type="PANTHER" id="PTHR34388:SF1">
    <property type="entry name" value="DNA POLYMERASE III SUBUNIT DELTA"/>
    <property type="match status" value="1"/>
</dbReference>
<proteinExistence type="inferred from homology"/>
<evidence type="ECO:0000256" key="7">
    <source>
        <dbReference type="ARBA" id="ARBA00049244"/>
    </source>
</evidence>
<dbReference type="Gene3D" id="3.40.50.300">
    <property type="entry name" value="P-loop containing nucleotide triphosphate hydrolases"/>
    <property type="match status" value="1"/>
</dbReference>
<protein>
    <recommendedName>
        <fullName evidence="1">DNA-directed DNA polymerase</fullName>
        <ecNumber evidence="1">2.7.7.7</ecNumber>
    </recommendedName>
</protein>
<sequence length="322" mass="33739">MTSSPFGTALLISGPEQLLAQRIVAETKARAFAAQPDAGVNEIAATELEDSMLSEVIGGSLFSSHTIAVIDDVGSTPASVVDQLVAAASNPPEDLCLILLHAGGVKGKGLIDKLKKAKVPVETVAALKPWEVPGFVTAEAKRRRIRMQPDAAEELVAAVGHDLRALASAIDQLIADSGANEIDAALVRRYFAGRAEVSGFAVADAVVAGNATVAMERLRWALETGVAPVLITSALAGSFRGLAKYLDAQNSRLRGADLAREIGVPPFKLKDYAKASTTWQVGGVAEAIRLIARGDAEVKGAATDAAFALERMVLGVLQQRRR</sequence>
<evidence type="ECO:0000256" key="6">
    <source>
        <dbReference type="ARBA" id="ARBA00034754"/>
    </source>
</evidence>
<evidence type="ECO:0000256" key="5">
    <source>
        <dbReference type="ARBA" id="ARBA00022932"/>
    </source>
</evidence>
<keyword evidence="10" id="KW-1185">Reference proteome</keyword>
<feature type="domain" description="DNA polymerase III delta subunit-like C-terminal" evidence="8">
    <location>
        <begin position="199"/>
        <end position="314"/>
    </location>
</feature>
<evidence type="ECO:0000259" key="8">
    <source>
        <dbReference type="Pfam" id="PF21694"/>
    </source>
</evidence>
<dbReference type="NCBIfam" id="TIGR01128">
    <property type="entry name" value="holA"/>
    <property type="match status" value="1"/>
</dbReference>
<organism evidence="9 10">
    <name type="scientific">Tessaracoccus lubricantis</name>
    <dbReference type="NCBI Taxonomy" id="545543"/>
    <lineage>
        <taxon>Bacteria</taxon>
        <taxon>Bacillati</taxon>
        <taxon>Actinomycetota</taxon>
        <taxon>Actinomycetes</taxon>
        <taxon>Propionibacteriales</taxon>
        <taxon>Propionibacteriaceae</taxon>
        <taxon>Tessaracoccus</taxon>
    </lineage>
</organism>